<name>A0A139XBI7_9CYAN</name>
<reference evidence="1 2" key="1">
    <citation type="journal article" date="2013" name="Genome Biol. Evol.">
        <title>Genomes of Stigonematalean cyanobacteria (subsection V) and the evolution of oxygenic photosynthesis from prokaryotes to plastids.</title>
        <authorList>
            <person name="Dagan T."/>
            <person name="Roettger M."/>
            <person name="Stucken K."/>
            <person name="Landan G."/>
            <person name="Koch R."/>
            <person name="Major P."/>
            <person name="Gould S.B."/>
            <person name="Goremykin V.V."/>
            <person name="Rippka R."/>
            <person name="Tandeau de Marsac N."/>
            <person name="Gugger M."/>
            <person name="Lockhart P.J."/>
            <person name="Allen J.F."/>
            <person name="Brune I."/>
            <person name="Maus I."/>
            <person name="Puhler A."/>
            <person name="Martin W.F."/>
        </authorList>
    </citation>
    <scope>NUCLEOTIDE SEQUENCE [LARGE SCALE GENOMIC DNA]</scope>
    <source>
        <strain evidence="1 2">PCC 7110</strain>
    </source>
</reference>
<dbReference type="OrthoDB" id="9820759at2"/>
<dbReference type="Proteomes" id="UP000076925">
    <property type="component" value="Unassembled WGS sequence"/>
</dbReference>
<dbReference type="AlphaFoldDB" id="A0A139XBI7"/>
<keyword evidence="2" id="KW-1185">Reference proteome</keyword>
<evidence type="ECO:0000313" key="2">
    <source>
        <dbReference type="Proteomes" id="UP000076925"/>
    </source>
</evidence>
<organism evidence="1 2">
    <name type="scientific">Scytonema hofmannii PCC 7110</name>
    <dbReference type="NCBI Taxonomy" id="128403"/>
    <lineage>
        <taxon>Bacteria</taxon>
        <taxon>Bacillati</taxon>
        <taxon>Cyanobacteriota</taxon>
        <taxon>Cyanophyceae</taxon>
        <taxon>Nostocales</taxon>
        <taxon>Scytonemataceae</taxon>
        <taxon>Scytonema</taxon>
    </lineage>
</organism>
<dbReference type="STRING" id="128403.WA1_18875"/>
<evidence type="ECO:0000313" key="1">
    <source>
        <dbReference type="EMBL" id="KYC42067.1"/>
    </source>
</evidence>
<dbReference type="RefSeq" id="WP_017742015.1">
    <property type="nucleotide sequence ID" value="NZ_KQ976354.1"/>
</dbReference>
<gene>
    <name evidence="1" type="ORF">WA1_18875</name>
</gene>
<sequence length="259" mass="28041">MAEGQSEYLAHKELSTLRGEAFEYPSGGLKLHLTKDVPSATGAHTSVAGTGYAAFNLLPAQWGNAANREISNVAELEFPMPTGAWDTPMGVAIADGSNVWYFGTNEITKIIGIGDPPYFDVGDLIISKLLKKQYSSSYWANKRLNVLRGVSIAPPPFVRVALLAAPPDDTDTIQQINVAGYEFPIVPCTSAYWGAPTSRSISNLQAIEFPKPEIDLPEVAGFALLDDGGNVLWKAPLTRRAIHRKDKLYISPGNLIVRA</sequence>
<dbReference type="InterPro" id="IPR056908">
    <property type="entry name" value="Gp80-like"/>
</dbReference>
<dbReference type="EMBL" id="ANNX02000020">
    <property type="protein sequence ID" value="KYC42067.1"/>
    <property type="molecule type" value="Genomic_DNA"/>
</dbReference>
<protein>
    <submittedName>
        <fullName evidence="1">Uncharacterized protein</fullName>
    </submittedName>
</protein>
<proteinExistence type="predicted"/>
<dbReference type="Pfam" id="PF23140">
    <property type="entry name" value="Gp80"/>
    <property type="match status" value="2"/>
</dbReference>
<accession>A0A139XBI7</accession>
<comment type="caution">
    <text evidence="1">The sequence shown here is derived from an EMBL/GenBank/DDBJ whole genome shotgun (WGS) entry which is preliminary data.</text>
</comment>